<proteinExistence type="predicted"/>
<dbReference type="InterPro" id="IPR011344">
    <property type="entry name" value="ssDNA-bd"/>
</dbReference>
<reference evidence="4 5" key="1">
    <citation type="submission" date="2022-07" db="EMBL/GenBank/DDBJ databases">
        <authorList>
            <person name="Nishijima S."/>
        </authorList>
    </citation>
    <scope>NUCLEOTIDE SEQUENCE [LARGE SCALE GENOMIC DNA]</scope>
    <source>
        <strain evidence="4">3055_109949</strain>
    </source>
</reference>
<evidence type="ECO:0000256" key="2">
    <source>
        <dbReference type="PIRNR" id="PIRNR002070"/>
    </source>
</evidence>
<evidence type="ECO:0000256" key="3">
    <source>
        <dbReference type="SAM" id="MobiDB-lite"/>
    </source>
</evidence>
<evidence type="ECO:0000313" key="5">
    <source>
        <dbReference type="Proteomes" id="UP001160009"/>
    </source>
</evidence>
<dbReference type="InterPro" id="IPR000424">
    <property type="entry name" value="Primosome_PriB/ssb"/>
</dbReference>
<sequence length="151" mass="17001">MNDPHIVLPSARLVADPESKQTKNGTPYLLIRVAANGSHKDKQTGQWVDHDTMFATIFEYDQRLATTYMQTLHKGTTVRVEGDLKWEAGTDRNGQPRTDFTINYATISLVLKKAKTQQSTPQQPTPQQQAANWGSTNQPDPYAQFPAVDEW</sequence>
<feature type="compositionally biased region" description="Low complexity" evidence="3">
    <location>
        <begin position="116"/>
        <end position="131"/>
    </location>
</feature>
<dbReference type="InterPro" id="IPR012340">
    <property type="entry name" value="NA-bd_OB-fold"/>
</dbReference>
<dbReference type="Proteomes" id="UP001160009">
    <property type="component" value="Segment"/>
</dbReference>
<dbReference type="NCBIfam" id="TIGR00621">
    <property type="entry name" value="ssb"/>
    <property type="match status" value="1"/>
</dbReference>
<protein>
    <recommendedName>
        <fullName evidence="2">Single-stranded DNA-binding protein</fullName>
    </recommendedName>
</protein>
<organism evidence="4 5">
    <name type="scientific">Bacteriophage sp</name>
    <dbReference type="NCBI Taxonomy" id="38018"/>
    <lineage>
        <taxon>Viruses</taxon>
    </lineage>
</organism>
<keyword evidence="5" id="KW-1185">Reference proteome</keyword>
<dbReference type="EMBL" id="OP072506">
    <property type="protein sequence ID" value="UVX36082.1"/>
    <property type="molecule type" value="Genomic_DNA"/>
</dbReference>
<evidence type="ECO:0000256" key="1">
    <source>
        <dbReference type="ARBA" id="ARBA00023125"/>
    </source>
</evidence>
<dbReference type="CDD" id="cd04496">
    <property type="entry name" value="SSB_OBF"/>
    <property type="match status" value="1"/>
</dbReference>
<keyword evidence="1 2" id="KW-0238">DNA-binding</keyword>
<dbReference type="SUPFAM" id="SSF50249">
    <property type="entry name" value="Nucleic acid-binding proteins"/>
    <property type="match status" value="1"/>
</dbReference>
<evidence type="ECO:0000313" key="4">
    <source>
        <dbReference type="EMBL" id="UVX36082.1"/>
    </source>
</evidence>
<accession>A0ABY5TRM8</accession>
<dbReference type="PIRSF" id="PIRSF002070">
    <property type="entry name" value="SSB"/>
    <property type="match status" value="1"/>
</dbReference>
<dbReference type="PROSITE" id="PS50935">
    <property type="entry name" value="SSB"/>
    <property type="match status" value="1"/>
</dbReference>
<feature type="region of interest" description="Disordered" evidence="3">
    <location>
        <begin position="114"/>
        <end position="151"/>
    </location>
</feature>
<name>A0ABY5TRM8_9VIRU</name>
<dbReference type="Gene3D" id="2.40.50.140">
    <property type="entry name" value="Nucleic acid-binding proteins"/>
    <property type="match status" value="1"/>
</dbReference>
<dbReference type="Pfam" id="PF00436">
    <property type="entry name" value="SSB"/>
    <property type="match status" value="1"/>
</dbReference>